<dbReference type="InterPro" id="IPR013783">
    <property type="entry name" value="Ig-like_fold"/>
</dbReference>
<dbReference type="Gene3D" id="2.60.40.680">
    <property type="match status" value="1"/>
</dbReference>
<dbReference type="AlphaFoldDB" id="I7JAC9"/>
<dbReference type="Proteomes" id="UP000009007">
    <property type="component" value="Chromosome I"/>
</dbReference>
<dbReference type="EMBL" id="HE964772">
    <property type="protein sequence ID" value="CCJ37068.1"/>
    <property type="molecule type" value="Genomic_DNA"/>
</dbReference>
<dbReference type="PATRIC" id="fig|1201294.9.peg.2380"/>
<gene>
    <name evidence="3" type="ordered locus">BN140_2145</name>
</gene>
<evidence type="ECO:0000256" key="2">
    <source>
        <dbReference type="SAM" id="Phobius"/>
    </source>
</evidence>
<feature type="region of interest" description="Disordered" evidence="1">
    <location>
        <begin position="988"/>
        <end position="1013"/>
    </location>
</feature>
<keyword evidence="2" id="KW-1133">Transmembrane helix</keyword>
<accession>I7JAC9</accession>
<evidence type="ECO:0000256" key="1">
    <source>
        <dbReference type="SAM" id="MobiDB-lite"/>
    </source>
</evidence>
<keyword evidence="4" id="KW-1185">Reference proteome</keyword>
<keyword evidence="2" id="KW-0812">Transmembrane</keyword>
<dbReference type="Pfam" id="PF17957">
    <property type="entry name" value="Big_7"/>
    <property type="match status" value="1"/>
</dbReference>
<name>I7JAC9_METBM</name>
<keyword evidence="2" id="KW-0472">Membrane</keyword>
<evidence type="ECO:0000313" key="3">
    <source>
        <dbReference type="EMBL" id="CCJ37068.1"/>
    </source>
</evidence>
<dbReference type="Gene3D" id="2.60.40.10">
    <property type="entry name" value="Immunoglobulins"/>
    <property type="match status" value="1"/>
</dbReference>
<dbReference type="STRING" id="1201294.BN140_2145"/>
<organism evidence="3 4">
    <name type="scientific">Methanoculleus bourgensis (strain ATCC 43281 / DSM 3045 / OCM 15 / MS2)</name>
    <name type="common">Methanogenium bourgense</name>
    <dbReference type="NCBI Taxonomy" id="1201294"/>
    <lineage>
        <taxon>Archaea</taxon>
        <taxon>Methanobacteriati</taxon>
        <taxon>Methanobacteriota</taxon>
        <taxon>Stenosarchaea group</taxon>
        <taxon>Methanomicrobia</taxon>
        <taxon>Methanomicrobiales</taxon>
        <taxon>Methanomicrobiaceae</taxon>
        <taxon>Methanoculleus</taxon>
    </lineage>
</organism>
<dbReference type="HOGENOM" id="CLU_292155_0_0_2"/>
<proteinExistence type="predicted"/>
<sequence length="1043" mass="111003">MKSRHGRQLAMFMVLLSLLCAGVVAQEVEISSVSNVKMNTTANLDLTIQHSSKDLGTVDITLKYDPSVMKVTRFNLNSDLWASLGGTVQPGLIGIAVYGSDGVAAAPVNAQSPVSIGSFVVESMFNDGSQTPLELVLTTVTDYDGSKITGEFAGGVKNGSFSTLDETPPTITIDYPRDTATVSQDIMVNATITDVGGVNPDSIKVYVGNTAVNFTKKLIPQGFIINATHTVQNLGQHVICVEASDKSGRSNNSSITVDVQLSGITITYPTANDQFINNSRPAISASFVEVDNTTVRMFLDGKDVTGNCTIDEQLGTITLGYGTDCLDDKKYEVVVSGTSSLTHSPVSSNASFVIDTKPPTVTITKIIDGDGDGYKEAGEYLYVYYTADDANLGDVWFDYGCNTTGEKNGFLVANITAGNKEEVAYAVDRAGNVGNSTPVHIYNNNLVYFNDSSLGSFAGLDLTKTALYDVFSTARAFTLYGPDAWMTAPKIGELKKSITGGSNVIIDCRKNDPIRAGSLPSSVGIYTTPTGTLDFAVKVPNVTNATLMIARANSTLIDQLIKNPSKDALTPGMLKDLLDSKKIVLYGKEGYAIVNVDTRDVKVNKGGSITVDLDDMSETIRINYVDLSTSTGFNTKNMPYGSTPLQISDLGQGEYALLAVCMDDDRFAIVAGTTFEVTNQAGLLSTSAGTYTIGQPVVVNSAQKGEILSAVVLNSKATYTGNVTLDFSTLGKETFKSAYLLADGNQTVVKPYGKANVWLTKGYGNTSAKKNTASVSVPTHDLLPGEYRVYMFLEDNGNVTSYNEAIITLTTVTPTPTPYTPGRSSGGGSGSSYTSYTGTGTLKVGSSGTVLRSIMVNAEDKVGSLFVPIGIKALDKDGNPLTGITLTPISSDEMPAVPSGAAFKFAGYVYEASPEGATFDPGITLTFEIPEDAWRTLDPENNDFTVKWYNKETGQWEDVPTTVYKSTRSVDAEITHFSIFALFTEPATTTTPTETETPATSTEPTTPPAGEAPAEGLPMTMILAIFAVLVIIIAAGYFFMVRK</sequence>
<evidence type="ECO:0000313" key="4">
    <source>
        <dbReference type="Proteomes" id="UP000009007"/>
    </source>
</evidence>
<feature type="transmembrane region" description="Helical" evidence="2">
    <location>
        <begin position="1017"/>
        <end position="1040"/>
    </location>
</feature>
<protein>
    <submittedName>
        <fullName evidence="3">PKD domain-containing protein</fullName>
    </submittedName>
</protein>
<dbReference type="KEGG" id="mbg:BN140_2145"/>
<reference evidence="4" key="1">
    <citation type="journal article" date="2012" name="J. Bacteriol.">
        <title>Complete genome sequence of the hydrogenotrophic, methanogenic archaeon Methanoculleus bourgensis strain MS2T, isolated from a sewage sludge digester.</title>
        <authorList>
            <person name="Maus I."/>
            <person name="Wibberg D."/>
            <person name="Stantscheff R."/>
            <person name="Eikmeyer F.G."/>
            <person name="Seffner A."/>
            <person name="Boelter J."/>
            <person name="Szczepanowski R."/>
            <person name="Blom J."/>
            <person name="Jaenicke S."/>
            <person name="Konig H."/>
            <person name="Puhler A."/>
            <person name="Schluter A."/>
        </authorList>
    </citation>
    <scope>NUCLEOTIDE SEQUENCE [LARGE SCALE GENOMIC DNA]</scope>
    <source>
        <strain evidence="4">ATCC 43281 / DSM 3045 / OCM 15 / MS2</strain>
    </source>
</reference>